<dbReference type="RefSeq" id="WP_192755568.1">
    <property type="nucleotide sequence ID" value="NZ_BAABJL010000194.1"/>
</dbReference>
<reference evidence="1" key="1">
    <citation type="submission" date="2020-10" db="EMBL/GenBank/DDBJ databases">
        <title>Sequencing the genomes of 1000 actinobacteria strains.</title>
        <authorList>
            <person name="Klenk H.-P."/>
        </authorList>
    </citation>
    <scope>NUCLEOTIDE SEQUENCE</scope>
    <source>
        <strain evidence="1">DSM 45354</strain>
    </source>
</reference>
<keyword evidence="2" id="KW-1185">Reference proteome</keyword>
<name>A0A927N970_9ACTN</name>
<evidence type="ECO:0000313" key="2">
    <source>
        <dbReference type="Proteomes" id="UP000638648"/>
    </source>
</evidence>
<dbReference type="AlphaFoldDB" id="A0A927N970"/>
<gene>
    <name evidence="1" type="ORF">HEB94_009386</name>
</gene>
<accession>A0A927N970</accession>
<protein>
    <submittedName>
        <fullName evidence="1">Uncharacterized protein</fullName>
    </submittedName>
</protein>
<organism evidence="1 2">
    <name type="scientific">Actinopolymorpha pittospori</name>
    <dbReference type="NCBI Taxonomy" id="648752"/>
    <lineage>
        <taxon>Bacteria</taxon>
        <taxon>Bacillati</taxon>
        <taxon>Actinomycetota</taxon>
        <taxon>Actinomycetes</taxon>
        <taxon>Propionibacteriales</taxon>
        <taxon>Actinopolymorphaceae</taxon>
        <taxon>Actinopolymorpha</taxon>
    </lineage>
</organism>
<proteinExistence type="predicted"/>
<dbReference type="EMBL" id="JADBEM010000001">
    <property type="protein sequence ID" value="MBE1612538.1"/>
    <property type="molecule type" value="Genomic_DNA"/>
</dbReference>
<evidence type="ECO:0000313" key="1">
    <source>
        <dbReference type="EMBL" id="MBE1612538.1"/>
    </source>
</evidence>
<comment type="caution">
    <text evidence="1">The sequence shown here is derived from an EMBL/GenBank/DDBJ whole genome shotgun (WGS) entry which is preliminary data.</text>
</comment>
<dbReference type="Proteomes" id="UP000638648">
    <property type="component" value="Unassembled WGS sequence"/>
</dbReference>
<sequence length="346" mass="38051">MIIREAKELARQWVAEEGRRTPGFHGAFFTGSTNWLPDEAVLPPSSDVDVTVVRNDADGTDKPGKFSYRGLILEVTHLPAEQVQSAQDVLGHFHLAGNFRTPNIILDPTGELTALQAAVSRDFATRAWVRARTEHARSLVSERLRDLDESQPFRGQGLSCLMSAGVSTYVLLVAGLRNPTVRKRYLATRELLAEFGHLDLYPALLATVGCADLSAARVAHHLDQLAQVFDAASEVRDSPFYWASDLSAAARPIIIDGSGEMIDRGDHREALFWMAVTYGKCLMVLDHGGSAAALERFEQGNTELLADLGLRSYADCQRRIAEIEGLLPHIEKVAEQIIAAHTEIKD</sequence>